<gene>
    <name evidence="2" type="ORF">HJG60_008965</name>
</gene>
<name>A0A834DLC9_9CHIR</name>
<evidence type="ECO:0000313" key="3">
    <source>
        <dbReference type="Proteomes" id="UP000664940"/>
    </source>
</evidence>
<sequence>MCVPVCAHHVLHVRTPVHGHVCTYVCSRTSTCVCTCVHPPRLSREPHPDLSPFLGGGRSTSGSSRSGGQPSLVGGGARLRRHSPGHGERAPAGPASDLGCRSSRGRGAPLAPCPSESQSCRRLEVCGAPWRRHLVMSGGCAGGESGSNSVRLCPGPSPMSRPCKPTSTCLCPFGFKQHYI</sequence>
<reference evidence="2 3" key="1">
    <citation type="journal article" date="2020" name="Nature">
        <title>Six reference-quality genomes reveal evolution of bat adaptations.</title>
        <authorList>
            <person name="Jebb D."/>
            <person name="Huang Z."/>
            <person name="Pippel M."/>
            <person name="Hughes G.M."/>
            <person name="Lavrichenko K."/>
            <person name="Devanna P."/>
            <person name="Winkler S."/>
            <person name="Jermiin L.S."/>
            <person name="Skirmuntt E.C."/>
            <person name="Katzourakis A."/>
            <person name="Burkitt-Gray L."/>
            <person name="Ray D.A."/>
            <person name="Sullivan K.A.M."/>
            <person name="Roscito J.G."/>
            <person name="Kirilenko B.M."/>
            <person name="Davalos L.M."/>
            <person name="Corthals A.P."/>
            <person name="Power M.L."/>
            <person name="Jones G."/>
            <person name="Ransome R.D."/>
            <person name="Dechmann D.K.N."/>
            <person name="Locatelli A.G."/>
            <person name="Puechmaille S.J."/>
            <person name="Fedrigo O."/>
            <person name="Jarvis E.D."/>
            <person name="Hiller M."/>
            <person name="Vernes S.C."/>
            <person name="Myers E.W."/>
            <person name="Teeling E.C."/>
        </authorList>
    </citation>
    <scope>NUCLEOTIDE SEQUENCE [LARGE SCALE GENOMIC DNA]</scope>
    <source>
        <strain evidence="2">Bat1K_MPI-CBG_1</strain>
    </source>
</reference>
<feature type="region of interest" description="Disordered" evidence="1">
    <location>
        <begin position="47"/>
        <end position="101"/>
    </location>
</feature>
<dbReference type="Proteomes" id="UP000664940">
    <property type="component" value="Unassembled WGS sequence"/>
</dbReference>
<organism evidence="2 3">
    <name type="scientific">Phyllostomus discolor</name>
    <name type="common">pale spear-nosed bat</name>
    <dbReference type="NCBI Taxonomy" id="89673"/>
    <lineage>
        <taxon>Eukaryota</taxon>
        <taxon>Metazoa</taxon>
        <taxon>Chordata</taxon>
        <taxon>Craniata</taxon>
        <taxon>Vertebrata</taxon>
        <taxon>Euteleostomi</taxon>
        <taxon>Mammalia</taxon>
        <taxon>Eutheria</taxon>
        <taxon>Laurasiatheria</taxon>
        <taxon>Chiroptera</taxon>
        <taxon>Yangochiroptera</taxon>
        <taxon>Phyllostomidae</taxon>
        <taxon>Phyllostominae</taxon>
        <taxon>Phyllostomus</taxon>
    </lineage>
</organism>
<comment type="caution">
    <text evidence="2">The sequence shown here is derived from an EMBL/GenBank/DDBJ whole genome shotgun (WGS) entry which is preliminary data.</text>
</comment>
<accession>A0A834DLC9</accession>
<evidence type="ECO:0000256" key="1">
    <source>
        <dbReference type="SAM" id="MobiDB-lite"/>
    </source>
</evidence>
<evidence type="ECO:0000313" key="2">
    <source>
        <dbReference type="EMBL" id="KAF6081997.1"/>
    </source>
</evidence>
<protein>
    <submittedName>
        <fullName evidence="2">Uncharacterized protein</fullName>
    </submittedName>
</protein>
<dbReference type="AlphaFoldDB" id="A0A834DLC9"/>
<proteinExistence type="predicted"/>
<dbReference type="EMBL" id="JABVXQ010000013">
    <property type="protein sequence ID" value="KAF6081997.1"/>
    <property type="molecule type" value="Genomic_DNA"/>
</dbReference>